<organism evidence="1">
    <name type="scientific">Oryza sativa</name>
    <name type="common">Rice</name>
    <dbReference type="NCBI Taxonomy" id="4530"/>
    <lineage>
        <taxon>Eukaryota</taxon>
        <taxon>Viridiplantae</taxon>
        <taxon>Streptophyta</taxon>
        <taxon>Embryophyta</taxon>
        <taxon>Tracheophyta</taxon>
        <taxon>Spermatophyta</taxon>
        <taxon>Magnoliopsida</taxon>
        <taxon>Liliopsida</taxon>
        <taxon>Poales</taxon>
        <taxon>Poaceae</taxon>
        <taxon>BOP clade</taxon>
        <taxon>Oryzoideae</taxon>
        <taxon>Oryzeae</taxon>
        <taxon>Oryzinae</taxon>
        <taxon>Oryza</taxon>
    </lineage>
</organism>
<feature type="non-terminal residue" evidence="1">
    <location>
        <position position="1"/>
    </location>
</feature>
<sequence>TNGRSTTTTRAPARKWSVAKLASQRSLLLAKCRKFRRSVHMIKPAVLFWNYAEEHFAATSFWVECVAKQMCGEVRFVRSWGRKGGCLFFNCMESLGRFTGCAGRELRLLGVLFTPARISIVILCYDKIAYSQCLIVFFFLPPR</sequence>
<reference evidence="1" key="1">
    <citation type="submission" date="1999-04" db="EMBL/GenBank/DDBJ databases">
        <title>Suppression subtractive hybridization (SSH) identified candidate genes that are differentially expressed at rice young panicle.</title>
        <authorList>
            <person name="Liu J."/>
            <person name="Yang J."/>
        </authorList>
    </citation>
    <scope>NUCLEOTIDE SEQUENCE</scope>
    <source>
        <tissue evidence="1">Panicle</tissue>
    </source>
</reference>
<dbReference type="EMBL" id="AF140492">
    <property type="protein sequence ID" value="AAD29705.1"/>
    <property type="molecule type" value="mRNA"/>
</dbReference>
<dbReference type="AlphaFoldDB" id="Q9XFE1"/>
<proteinExistence type="evidence at transcript level"/>
<name>Q9XFE1_ORYSA</name>
<protein>
    <submittedName>
        <fullName evidence="1">Uncharacterized protein</fullName>
    </submittedName>
</protein>
<feature type="non-terminal residue" evidence="1">
    <location>
        <position position="143"/>
    </location>
</feature>
<accession>Q9XFE1</accession>
<evidence type="ECO:0000313" key="1">
    <source>
        <dbReference type="EMBL" id="AAD29705.1"/>
    </source>
</evidence>